<dbReference type="FunFam" id="3.40.50.1170:FF:000001">
    <property type="entry name" value="L-asparaginase 2"/>
    <property type="match status" value="1"/>
</dbReference>
<dbReference type="InterPro" id="IPR006034">
    <property type="entry name" value="Asparaginase/glutaminase-like"/>
</dbReference>
<dbReference type="InterPro" id="IPR020827">
    <property type="entry name" value="Asparaginase/glutaminase_AS1"/>
</dbReference>
<evidence type="ECO:0000256" key="1">
    <source>
        <dbReference type="ARBA" id="ARBA00010518"/>
    </source>
</evidence>
<dbReference type="GO" id="GO:0006528">
    <property type="term" value="P:asparagine metabolic process"/>
    <property type="evidence" value="ECO:0007669"/>
    <property type="project" value="InterPro"/>
</dbReference>
<dbReference type="EMBL" id="JAOPKA010000007">
    <property type="protein sequence ID" value="MCU4742276.1"/>
    <property type="molecule type" value="Genomic_DNA"/>
</dbReference>
<sequence length="347" mass="35666">MPHVRIASTGGTIASTSSEMEGKSGKTPSQSGDDLVDAVPEIGEEATIDVEEVCQVSGFQMNGEALEALAGAIDRAAADGVDGVVVTHGTDTMAESAYALDLACAATTELPVVFTGAQRSFDQLGTDGPTNLLAAVRTAAHERVRDAGGVYLTFNDTVHAARWVVKGHTSALETFESPGAGPVGEFTPDGLRFFREPRSYSVSMPDATVNADVRVEIVTNALGVDGRQVERALSEEVEGGRTETETAVDGIVVAGTGLGNTTAELGTALESAIDAGVPVVLTSRCHAGTTAGVYGGEGGGQTLLEAGAISGGDLPPWKARLTLELALSRGDDLDAVREQFGYVDSIV</sequence>
<evidence type="ECO:0000256" key="3">
    <source>
        <dbReference type="ARBA" id="ARBA00070292"/>
    </source>
</evidence>
<accession>A0AAP2YZE8</accession>
<dbReference type="InterPro" id="IPR027475">
    <property type="entry name" value="Asparaginase/glutaminase_AS2"/>
</dbReference>
<dbReference type="Pfam" id="PF17763">
    <property type="entry name" value="Asparaginase_C"/>
    <property type="match status" value="1"/>
</dbReference>
<proteinExistence type="inferred from homology"/>
<evidence type="ECO:0000256" key="5">
    <source>
        <dbReference type="PROSITE-ProRule" id="PRU10100"/>
    </source>
</evidence>
<dbReference type="InterPro" id="IPR027473">
    <property type="entry name" value="L-asparaginase_C"/>
</dbReference>
<evidence type="ECO:0000256" key="6">
    <source>
        <dbReference type="SAM" id="MobiDB-lite"/>
    </source>
</evidence>
<dbReference type="PROSITE" id="PS51732">
    <property type="entry name" value="ASN_GLN_ASE_3"/>
    <property type="match status" value="1"/>
</dbReference>
<evidence type="ECO:0000313" key="9">
    <source>
        <dbReference type="EMBL" id="MCU4742276.1"/>
    </source>
</evidence>
<dbReference type="Pfam" id="PF00710">
    <property type="entry name" value="Asparaginase"/>
    <property type="match status" value="1"/>
</dbReference>
<feature type="domain" description="L-asparaginase N-terminal" evidence="7">
    <location>
        <begin position="4"/>
        <end position="197"/>
    </location>
</feature>
<gene>
    <name evidence="9" type="ORF">OB960_12805</name>
</gene>
<dbReference type="GO" id="GO:0004067">
    <property type="term" value="F:asparaginase activity"/>
    <property type="evidence" value="ECO:0007669"/>
    <property type="project" value="UniProtKB-UniRule"/>
</dbReference>
<feature type="active site" evidence="5">
    <location>
        <position position="90"/>
    </location>
</feature>
<dbReference type="InterPro" id="IPR027474">
    <property type="entry name" value="L-asparaginase_N"/>
</dbReference>
<dbReference type="InterPro" id="IPR004550">
    <property type="entry name" value="AsnASE_II"/>
</dbReference>
<dbReference type="Gene3D" id="3.40.50.1170">
    <property type="entry name" value="L-asparaginase, N-terminal domain"/>
    <property type="match status" value="1"/>
</dbReference>
<dbReference type="PANTHER" id="PTHR11707">
    <property type="entry name" value="L-ASPARAGINASE"/>
    <property type="match status" value="1"/>
</dbReference>
<dbReference type="InterPro" id="IPR037152">
    <property type="entry name" value="L-asparaginase_N_sf"/>
</dbReference>
<dbReference type="PROSITE" id="PS00144">
    <property type="entry name" value="ASN_GLN_ASE_1"/>
    <property type="match status" value="1"/>
</dbReference>
<feature type="region of interest" description="Disordered" evidence="6">
    <location>
        <begin position="1"/>
        <end position="35"/>
    </location>
</feature>
<feature type="domain" description="Asparaginase/glutaminase C-terminal" evidence="8">
    <location>
        <begin position="214"/>
        <end position="340"/>
    </location>
</feature>
<comment type="similarity">
    <text evidence="1">Belongs to the asparaginase 1 family.</text>
</comment>
<dbReference type="InterPro" id="IPR040919">
    <property type="entry name" value="Asparaginase_C"/>
</dbReference>
<evidence type="ECO:0000259" key="7">
    <source>
        <dbReference type="Pfam" id="PF00710"/>
    </source>
</evidence>
<dbReference type="PANTHER" id="PTHR11707:SF28">
    <property type="entry name" value="60 KDA LYSOPHOSPHOLIPASE"/>
    <property type="match status" value="1"/>
</dbReference>
<dbReference type="PIRSF" id="PIRSF500176">
    <property type="entry name" value="L_ASNase"/>
    <property type="match status" value="1"/>
</dbReference>
<dbReference type="CDD" id="cd08964">
    <property type="entry name" value="L-asparaginase_II"/>
    <property type="match status" value="1"/>
</dbReference>
<reference evidence="9" key="1">
    <citation type="submission" date="2022-09" db="EMBL/GenBank/DDBJ databases">
        <title>Enrichment on poylsaccharides allowed isolation of novel metabolic and taxonomic groups of Haloarchaea.</title>
        <authorList>
            <person name="Sorokin D.Y."/>
            <person name="Elcheninov A.G."/>
            <person name="Khizhniak T.V."/>
            <person name="Kolganova T.V."/>
            <person name="Kublanov I.V."/>
        </authorList>
    </citation>
    <scope>NUCLEOTIDE SEQUENCE</scope>
    <source>
        <strain evidence="9">AArc-xg1-1</strain>
    </source>
</reference>
<dbReference type="RefSeq" id="WP_338004101.1">
    <property type="nucleotide sequence ID" value="NZ_JAOPKA010000007.1"/>
</dbReference>
<evidence type="ECO:0000256" key="2">
    <source>
        <dbReference type="ARBA" id="ARBA00022801"/>
    </source>
</evidence>
<dbReference type="InterPro" id="IPR036152">
    <property type="entry name" value="Asp/glu_Ase-like_sf"/>
</dbReference>
<feature type="compositionally biased region" description="Low complexity" evidence="6">
    <location>
        <begin position="1"/>
        <end position="18"/>
    </location>
</feature>
<dbReference type="SFLD" id="SFLDS00057">
    <property type="entry name" value="Glutaminase/Asparaginase"/>
    <property type="match status" value="1"/>
</dbReference>
<evidence type="ECO:0000313" key="10">
    <source>
        <dbReference type="Proteomes" id="UP001321018"/>
    </source>
</evidence>
<dbReference type="PROSITE" id="PS00917">
    <property type="entry name" value="ASN_GLN_ASE_2"/>
    <property type="match status" value="1"/>
</dbReference>
<comment type="caution">
    <text evidence="9">The sequence shown here is derived from an EMBL/GenBank/DDBJ whole genome shotgun (WGS) entry which is preliminary data.</text>
</comment>
<protein>
    <recommendedName>
        <fullName evidence="3">L-asparaginase</fullName>
    </recommendedName>
</protein>
<dbReference type="PIRSF" id="PIRSF001220">
    <property type="entry name" value="L-ASNase_gatD"/>
    <property type="match status" value="1"/>
</dbReference>
<evidence type="ECO:0000256" key="4">
    <source>
        <dbReference type="PROSITE-ProRule" id="PRU10099"/>
    </source>
</evidence>
<organism evidence="9 10">
    <name type="scientific">Natronoglomus mannanivorans</name>
    <dbReference type="NCBI Taxonomy" id="2979990"/>
    <lineage>
        <taxon>Archaea</taxon>
        <taxon>Methanobacteriati</taxon>
        <taxon>Methanobacteriota</taxon>
        <taxon>Stenosarchaea group</taxon>
        <taxon>Halobacteria</taxon>
        <taxon>Halobacteriales</taxon>
        <taxon>Natrialbaceae</taxon>
        <taxon>Natronoglomus</taxon>
    </lineage>
</organism>
<name>A0AAP2YZE8_9EURY</name>
<dbReference type="Gene3D" id="3.40.50.40">
    <property type="match status" value="1"/>
</dbReference>
<dbReference type="SUPFAM" id="SSF53774">
    <property type="entry name" value="Glutaminase/Asparaginase"/>
    <property type="match status" value="1"/>
</dbReference>
<feature type="active site" evidence="4">
    <location>
        <position position="12"/>
    </location>
</feature>
<dbReference type="SMART" id="SM00870">
    <property type="entry name" value="Asparaginase"/>
    <property type="match status" value="1"/>
</dbReference>
<dbReference type="PRINTS" id="PR00139">
    <property type="entry name" value="ASNGLNASE"/>
</dbReference>
<keyword evidence="2" id="KW-0378">Hydrolase</keyword>
<evidence type="ECO:0000259" key="8">
    <source>
        <dbReference type="Pfam" id="PF17763"/>
    </source>
</evidence>
<dbReference type="Proteomes" id="UP001321018">
    <property type="component" value="Unassembled WGS sequence"/>
</dbReference>
<dbReference type="AlphaFoldDB" id="A0AAP2YZE8"/>